<sequence>MKPALLKALLKRVPLITRVYILSLLSLSPTGGKQDVRTELLVNIFRSFINQEGSQIGKVQYLSSRPYAPLSRTWVAEVKIPKPEDDVLAKLLQVVDSLKDEDMTYDIPELKDVEGEWVGYRANVDPKAPLPDVSEAEKYKLMMKEVTEDVTVLYLHGGAYYLLDPVSYRTTTVRLAKATGGRCFSVRYRLAPQSPFPAAILDALVAYLSLLSPPPGALHDPVPAKNIVFAGDSAGGGLSIALLQTILTIRRLYDSPTIRFHGKDVPIELPGGAAVCCPYLDVTRSLPSQTENAPYDYLPTPRPVVDGVYQPTQYPSDQFWPTAKPRVELYCDAKTLMHPLICAVAAPKELWKDSPPIFVGCAQDSLEDDGLYFSRKLAEVGAPVVCERFEGMPHVLPTIILWSANARKFMKDWAGFCVKAHRG</sequence>
<reference evidence="3 4" key="1">
    <citation type="journal article" date="2016" name="Genome Biol. Evol.">
        <title>Divergent and convergent evolution of fungal pathogenicity.</title>
        <authorList>
            <person name="Shang Y."/>
            <person name="Xiao G."/>
            <person name="Zheng P."/>
            <person name="Cen K."/>
            <person name="Zhan S."/>
            <person name="Wang C."/>
        </authorList>
    </citation>
    <scope>NUCLEOTIDE SEQUENCE [LARGE SCALE GENOMIC DNA]</scope>
    <source>
        <strain evidence="3 4">ARSEF 7405</strain>
    </source>
</reference>
<feature type="domain" description="Alpha/beta hydrolase fold-3" evidence="2">
    <location>
        <begin position="152"/>
        <end position="395"/>
    </location>
</feature>
<dbReference type="OrthoDB" id="5354320at2759"/>
<evidence type="ECO:0000313" key="4">
    <source>
        <dbReference type="Proteomes" id="UP000242877"/>
    </source>
</evidence>
<dbReference type="VEuPathDB" id="FungiDB:AAP_01868"/>
<name>A0A168AZJ1_9EURO</name>
<dbReference type="Proteomes" id="UP000242877">
    <property type="component" value="Unassembled WGS sequence"/>
</dbReference>
<dbReference type="InterPro" id="IPR050300">
    <property type="entry name" value="GDXG_lipolytic_enzyme"/>
</dbReference>
<dbReference type="PANTHER" id="PTHR48081:SF25">
    <property type="entry name" value="PUTATIVE (AFU_ORTHOLOGUE AFUA_3G11560)-RELATED"/>
    <property type="match status" value="1"/>
</dbReference>
<organism evidence="3 4">
    <name type="scientific">Ascosphaera apis ARSEF 7405</name>
    <dbReference type="NCBI Taxonomy" id="392613"/>
    <lineage>
        <taxon>Eukaryota</taxon>
        <taxon>Fungi</taxon>
        <taxon>Dikarya</taxon>
        <taxon>Ascomycota</taxon>
        <taxon>Pezizomycotina</taxon>
        <taxon>Eurotiomycetes</taxon>
        <taxon>Eurotiomycetidae</taxon>
        <taxon>Onygenales</taxon>
        <taxon>Ascosphaeraceae</taxon>
        <taxon>Ascosphaera</taxon>
    </lineage>
</organism>
<comment type="caution">
    <text evidence="3">The sequence shown here is derived from an EMBL/GenBank/DDBJ whole genome shotgun (WGS) entry which is preliminary data.</text>
</comment>
<keyword evidence="1" id="KW-0378">Hydrolase</keyword>
<dbReference type="EMBL" id="AZGZ01000006">
    <property type="protein sequence ID" value="KZZ94568.1"/>
    <property type="molecule type" value="Genomic_DNA"/>
</dbReference>
<dbReference type="GO" id="GO:0016787">
    <property type="term" value="F:hydrolase activity"/>
    <property type="evidence" value="ECO:0007669"/>
    <property type="project" value="UniProtKB-KW"/>
</dbReference>
<evidence type="ECO:0000259" key="2">
    <source>
        <dbReference type="Pfam" id="PF07859"/>
    </source>
</evidence>
<dbReference type="InterPro" id="IPR029058">
    <property type="entry name" value="AB_hydrolase_fold"/>
</dbReference>
<protein>
    <submittedName>
        <fullName evidence="3">Lipase/esterase</fullName>
    </submittedName>
</protein>
<evidence type="ECO:0000256" key="1">
    <source>
        <dbReference type="ARBA" id="ARBA00022801"/>
    </source>
</evidence>
<keyword evidence="4" id="KW-1185">Reference proteome</keyword>
<proteinExistence type="predicted"/>
<dbReference type="SUPFAM" id="SSF53474">
    <property type="entry name" value="alpha/beta-Hydrolases"/>
    <property type="match status" value="1"/>
</dbReference>
<gene>
    <name evidence="3" type="ORF">AAP_01868</name>
</gene>
<dbReference type="Gene3D" id="3.40.50.1820">
    <property type="entry name" value="alpha/beta hydrolase"/>
    <property type="match status" value="1"/>
</dbReference>
<dbReference type="PANTHER" id="PTHR48081">
    <property type="entry name" value="AB HYDROLASE SUPERFAMILY PROTEIN C4A8.06C"/>
    <property type="match status" value="1"/>
</dbReference>
<evidence type="ECO:0000313" key="3">
    <source>
        <dbReference type="EMBL" id="KZZ94568.1"/>
    </source>
</evidence>
<dbReference type="AlphaFoldDB" id="A0A168AZJ1"/>
<dbReference type="InterPro" id="IPR013094">
    <property type="entry name" value="AB_hydrolase_3"/>
</dbReference>
<accession>A0A168AZJ1</accession>
<dbReference type="Pfam" id="PF07859">
    <property type="entry name" value="Abhydrolase_3"/>
    <property type="match status" value="1"/>
</dbReference>